<feature type="region of interest" description="Disordered" evidence="1">
    <location>
        <begin position="1"/>
        <end position="27"/>
    </location>
</feature>
<evidence type="ECO:0000256" key="1">
    <source>
        <dbReference type="SAM" id="MobiDB-lite"/>
    </source>
</evidence>
<proteinExistence type="predicted"/>
<feature type="transmembrane region" description="Helical" evidence="2">
    <location>
        <begin position="54"/>
        <end position="77"/>
    </location>
</feature>
<gene>
    <name evidence="3" type="ORF">EX30DRAFT_397717</name>
</gene>
<feature type="compositionally biased region" description="Low complexity" evidence="1">
    <location>
        <begin position="1"/>
        <end position="19"/>
    </location>
</feature>
<evidence type="ECO:0000313" key="4">
    <source>
        <dbReference type="Proteomes" id="UP000298138"/>
    </source>
</evidence>
<accession>A0A4S2MNE0</accession>
<evidence type="ECO:0000256" key="2">
    <source>
        <dbReference type="SAM" id="Phobius"/>
    </source>
</evidence>
<keyword evidence="4" id="KW-1185">Reference proteome</keyword>
<dbReference type="EMBL" id="ML220140">
    <property type="protein sequence ID" value="TGZ78563.1"/>
    <property type="molecule type" value="Genomic_DNA"/>
</dbReference>
<feature type="region of interest" description="Disordered" evidence="1">
    <location>
        <begin position="242"/>
        <end position="320"/>
    </location>
</feature>
<protein>
    <submittedName>
        <fullName evidence="3">Uncharacterized protein</fullName>
    </submittedName>
</protein>
<organism evidence="3 4">
    <name type="scientific">Ascodesmis nigricans</name>
    <dbReference type="NCBI Taxonomy" id="341454"/>
    <lineage>
        <taxon>Eukaryota</taxon>
        <taxon>Fungi</taxon>
        <taxon>Dikarya</taxon>
        <taxon>Ascomycota</taxon>
        <taxon>Pezizomycotina</taxon>
        <taxon>Pezizomycetes</taxon>
        <taxon>Pezizales</taxon>
        <taxon>Ascodesmidaceae</taxon>
        <taxon>Ascodesmis</taxon>
    </lineage>
</organism>
<keyword evidence="2" id="KW-1133">Transmembrane helix</keyword>
<feature type="compositionally biased region" description="Polar residues" evidence="1">
    <location>
        <begin position="275"/>
        <end position="295"/>
    </location>
</feature>
<feature type="transmembrane region" description="Helical" evidence="2">
    <location>
        <begin position="128"/>
        <end position="151"/>
    </location>
</feature>
<feature type="transmembrane region" description="Helical" evidence="2">
    <location>
        <begin position="187"/>
        <end position="209"/>
    </location>
</feature>
<dbReference type="InParanoid" id="A0A4S2MNE0"/>
<dbReference type="Proteomes" id="UP000298138">
    <property type="component" value="Unassembled WGS sequence"/>
</dbReference>
<name>A0A4S2MNE0_9PEZI</name>
<sequence length="320" mass="35406">MASDGPATAGQPAGAPQPDGGQGQKNRGTRFKVLAKTMSRLLDMFKEFVANTGYFRIIQIVTRLIGIGLAIPILVLISNLDQGLNPQGLWSITLVYVMAMAYTCYEGIVCPAFLYEMTFGWWMRLQKFLALVDLLLFALAFTSMTAFAVYVGQTPKTPLGNEFITSKGVDLWDYFVNDPQGRTKIKVLLSLCVLLVVLTFVHFLFSLLLSQLDWSDPMPTDNVPLPVLRTYSFERRRLQKPTLTGSTVHNSTHNDTHTPATPQPKPAPQSPSSSVYSQDRSGSVKNPDSGLGSTNESLSELERSRQEYLSRSQADVSREA</sequence>
<keyword evidence="2" id="KW-0812">Transmembrane</keyword>
<dbReference type="AlphaFoldDB" id="A0A4S2MNE0"/>
<feature type="transmembrane region" description="Helical" evidence="2">
    <location>
        <begin position="89"/>
        <end position="116"/>
    </location>
</feature>
<reference evidence="3 4" key="1">
    <citation type="submission" date="2019-04" db="EMBL/GenBank/DDBJ databases">
        <title>Comparative genomics and transcriptomics to analyze fruiting body development in filamentous ascomycetes.</title>
        <authorList>
            <consortium name="DOE Joint Genome Institute"/>
            <person name="Lutkenhaus R."/>
            <person name="Traeger S."/>
            <person name="Breuer J."/>
            <person name="Kuo A."/>
            <person name="Lipzen A."/>
            <person name="Pangilinan J."/>
            <person name="Dilworth D."/>
            <person name="Sandor L."/>
            <person name="Poggeler S."/>
            <person name="Barry K."/>
            <person name="Grigoriev I.V."/>
            <person name="Nowrousian M."/>
        </authorList>
    </citation>
    <scope>NUCLEOTIDE SEQUENCE [LARGE SCALE GENOMIC DNA]</scope>
    <source>
        <strain evidence="3 4">CBS 389.68</strain>
    </source>
</reference>
<feature type="compositionally biased region" description="Polar residues" evidence="1">
    <location>
        <begin position="242"/>
        <end position="253"/>
    </location>
</feature>
<keyword evidence="2" id="KW-0472">Membrane</keyword>
<evidence type="ECO:0000313" key="3">
    <source>
        <dbReference type="EMBL" id="TGZ78563.1"/>
    </source>
</evidence>